<comment type="subcellular location">
    <subcellularLocation>
        <location evidence="1">Cell outer membrane</location>
    </subcellularLocation>
</comment>
<keyword evidence="4" id="KW-0472">Membrane</keyword>
<reference evidence="10" key="1">
    <citation type="submission" date="2019-11" db="EMBL/GenBank/DDBJ databases">
        <title>Genome sequence of Heliorestis convoluta strain HH, an alkaliphilic and minimalistic phototrophic bacterium from a soda lake in Egypt.</title>
        <authorList>
            <person name="Dewey E.D."/>
            <person name="Stokes L.M."/>
            <person name="Burchell B.M."/>
            <person name="Shaffer K.N."/>
            <person name="Huntington A.M."/>
            <person name="Baker J.M."/>
            <person name="Nadendla S."/>
            <person name="Giglio M.G."/>
            <person name="Touchman J.W."/>
            <person name="Blankenship R.E."/>
            <person name="Madigan M.T."/>
            <person name="Sattley W.M."/>
        </authorList>
    </citation>
    <scope>NUCLEOTIDE SEQUENCE [LARGE SCALE GENOMIC DNA]</scope>
    <source>
        <strain evidence="10">HH</strain>
    </source>
</reference>
<dbReference type="GO" id="GO:0009279">
    <property type="term" value="C:cell outer membrane"/>
    <property type="evidence" value="ECO:0007669"/>
    <property type="project" value="UniProtKB-SubCell"/>
</dbReference>
<name>A0A5Q2N1M0_9FIRM</name>
<dbReference type="KEGG" id="hcv:FTV88_1040"/>
<dbReference type="PANTHER" id="PTHR30026:SF20">
    <property type="entry name" value="OUTER MEMBRANE PROTEIN TOLC"/>
    <property type="match status" value="1"/>
</dbReference>
<dbReference type="OrthoDB" id="1954422at2"/>
<evidence type="ECO:0000256" key="3">
    <source>
        <dbReference type="ARBA" id="ARBA00022692"/>
    </source>
</evidence>
<dbReference type="EMBL" id="CP045875">
    <property type="protein sequence ID" value="QGG47192.1"/>
    <property type="molecule type" value="Genomic_DNA"/>
</dbReference>
<keyword evidence="10" id="KW-1185">Reference proteome</keyword>
<dbReference type="AlphaFoldDB" id="A0A5Q2N1M0"/>
<sequence>MKKISWPLTALLAFSLMLPWPAPGSANSTETESTILINGEEHTFAHGPLHVEGRILVPMRTIFEIYGAEVIWHQDSQRAQAIKNGNNVEVTIDSHIARRNGETLFLDTKPRLHNNTTMVPLRFISESLGADVSWDSQKHQALINFPATEAVAESEALRDNSTNSNAAAVKDIPTDGSINNANLLTYDEAVTKAIQHSYQLKNKGQDIKRLEELRRDAQDNLTFTRPDSNDPRQIFADMMAKQALLGLVQTEIALEMTKKEEEVTREAIALEVRASFDAIHNLQEQLDLLQQSVAYTKASIEQMRLQARHGLVSEHQLAENVRKYEQALKQIEVLRKSLDNEYLKLDKILGINNSKDYALSYQVTFEPLEPVADLDMHIYRLAQTDPYIWLQQKQIERLEMNLRLYTYTGRDDPYAVRQIDLQKARNDLAELKLKLAEAMKSRYNQIRQLESNYAIAESKQKQAQQDHNLLRLNYNLGLTTQLTVEGAELALVESEKELEKIKRQHSQLKIIFEKPYLMPDYLR</sequence>
<dbReference type="RefSeq" id="WP_153724625.1">
    <property type="nucleotide sequence ID" value="NZ_CP045875.1"/>
</dbReference>
<keyword evidence="3" id="KW-0812">Transmembrane</keyword>
<dbReference type="PANTHER" id="PTHR30026">
    <property type="entry name" value="OUTER MEMBRANE PROTEIN TOLC"/>
    <property type="match status" value="1"/>
</dbReference>
<dbReference type="Gene3D" id="1.20.1600.10">
    <property type="entry name" value="Outer membrane efflux proteins (OEP)"/>
    <property type="match status" value="1"/>
</dbReference>
<evidence type="ECO:0000256" key="1">
    <source>
        <dbReference type="ARBA" id="ARBA00004442"/>
    </source>
</evidence>
<dbReference type="GO" id="GO:0015288">
    <property type="term" value="F:porin activity"/>
    <property type="evidence" value="ECO:0007669"/>
    <property type="project" value="TreeGrafter"/>
</dbReference>
<feature type="domain" description="Copper amine oxidase-like N-terminal" evidence="8">
    <location>
        <begin position="37"/>
        <end position="141"/>
    </location>
</feature>
<protein>
    <submittedName>
        <fullName evidence="9">Copper amine oxidase domain protein</fullName>
    </submittedName>
</protein>
<dbReference type="Gene3D" id="3.30.457.10">
    <property type="entry name" value="Copper amine oxidase-like, N-terminal domain"/>
    <property type="match status" value="1"/>
</dbReference>
<evidence type="ECO:0000256" key="5">
    <source>
        <dbReference type="ARBA" id="ARBA00023237"/>
    </source>
</evidence>
<keyword evidence="6" id="KW-0175">Coiled coil</keyword>
<evidence type="ECO:0000256" key="4">
    <source>
        <dbReference type="ARBA" id="ARBA00023136"/>
    </source>
</evidence>
<dbReference type="Proteomes" id="UP000366051">
    <property type="component" value="Chromosome"/>
</dbReference>
<feature type="chain" id="PRO_5024416808" evidence="7">
    <location>
        <begin position="27"/>
        <end position="523"/>
    </location>
</feature>
<accession>A0A5Q2N1M0</accession>
<dbReference type="SUPFAM" id="SSF56954">
    <property type="entry name" value="Outer membrane efflux proteins (OEP)"/>
    <property type="match status" value="1"/>
</dbReference>
<feature type="coiled-coil region" evidence="6">
    <location>
        <begin position="421"/>
        <end position="511"/>
    </location>
</feature>
<evidence type="ECO:0000256" key="6">
    <source>
        <dbReference type="SAM" id="Coils"/>
    </source>
</evidence>
<keyword evidence="7" id="KW-0732">Signal</keyword>
<dbReference type="InterPro" id="IPR036582">
    <property type="entry name" value="Mao_N_sf"/>
</dbReference>
<keyword evidence="5" id="KW-0998">Cell outer membrane</keyword>
<gene>
    <name evidence="9" type="ORF">FTV88_1040</name>
</gene>
<evidence type="ECO:0000313" key="9">
    <source>
        <dbReference type="EMBL" id="QGG47192.1"/>
    </source>
</evidence>
<evidence type="ECO:0000259" key="8">
    <source>
        <dbReference type="Pfam" id="PF07833"/>
    </source>
</evidence>
<organism evidence="9 10">
    <name type="scientific">Heliorestis convoluta</name>
    <dbReference type="NCBI Taxonomy" id="356322"/>
    <lineage>
        <taxon>Bacteria</taxon>
        <taxon>Bacillati</taxon>
        <taxon>Bacillota</taxon>
        <taxon>Clostridia</taxon>
        <taxon>Eubacteriales</taxon>
        <taxon>Heliobacteriaceae</taxon>
        <taxon>Heliorestis</taxon>
    </lineage>
</organism>
<dbReference type="Pfam" id="PF07833">
    <property type="entry name" value="Cu_amine_oxidN1"/>
    <property type="match status" value="1"/>
</dbReference>
<dbReference type="SUPFAM" id="SSF55383">
    <property type="entry name" value="Copper amine oxidase, domain N"/>
    <property type="match status" value="1"/>
</dbReference>
<feature type="coiled-coil region" evidence="6">
    <location>
        <begin position="314"/>
        <end position="341"/>
    </location>
</feature>
<keyword evidence="2" id="KW-1134">Transmembrane beta strand</keyword>
<dbReference type="GO" id="GO:0015562">
    <property type="term" value="F:efflux transmembrane transporter activity"/>
    <property type="evidence" value="ECO:0007669"/>
    <property type="project" value="InterPro"/>
</dbReference>
<dbReference type="GO" id="GO:1990281">
    <property type="term" value="C:efflux pump complex"/>
    <property type="evidence" value="ECO:0007669"/>
    <property type="project" value="TreeGrafter"/>
</dbReference>
<dbReference type="InterPro" id="IPR012854">
    <property type="entry name" value="Cu_amine_oxidase-like_N"/>
</dbReference>
<evidence type="ECO:0000256" key="7">
    <source>
        <dbReference type="SAM" id="SignalP"/>
    </source>
</evidence>
<feature type="signal peptide" evidence="7">
    <location>
        <begin position="1"/>
        <end position="26"/>
    </location>
</feature>
<dbReference type="InterPro" id="IPR051906">
    <property type="entry name" value="TolC-like"/>
</dbReference>
<evidence type="ECO:0000313" key="10">
    <source>
        <dbReference type="Proteomes" id="UP000366051"/>
    </source>
</evidence>
<evidence type="ECO:0000256" key="2">
    <source>
        <dbReference type="ARBA" id="ARBA00022452"/>
    </source>
</evidence>
<proteinExistence type="predicted"/>